<dbReference type="SUPFAM" id="SSF53474">
    <property type="entry name" value="alpha/beta-Hydrolases"/>
    <property type="match status" value="1"/>
</dbReference>
<evidence type="ECO:0000256" key="2">
    <source>
        <dbReference type="ARBA" id="ARBA00011897"/>
    </source>
</evidence>
<evidence type="ECO:0000256" key="7">
    <source>
        <dbReference type="SAM" id="SignalP"/>
    </source>
</evidence>
<organism evidence="10 11">
    <name type="scientific">Polyangium fumosum</name>
    <dbReference type="NCBI Taxonomy" id="889272"/>
    <lineage>
        <taxon>Bacteria</taxon>
        <taxon>Pseudomonadati</taxon>
        <taxon>Myxococcota</taxon>
        <taxon>Polyangia</taxon>
        <taxon>Polyangiales</taxon>
        <taxon>Polyangiaceae</taxon>
        <taxon>Polyangium</taxon>
    </lineage>
</organism>
<reference evidence="10 11" key="1">
    <citation type="submission" date="2019-04" db="EMBL/GenBank/DDBJ databases">
        <authorList>
            <person name="Li Y."/>
            <person name="Wang J."/>
        </authorList>
    </citation>
    <scope>NUCLEOTIDE SEQUENCE [LARGE SCALE GENOMIC DNA]</scope>
    <source>
        <strain evidence="10 11">DSM 14668</strain>
    </source>
</reference>
<dbReference type="SUPFAM" id="SSF50993">
    <property type="entry name" value="Peptidase/esterase 'gauge' domain"/>
    <property type="match status" value="1"/>
</dbReference>
<keyword evidence="11" id="KW-1185">Reference proteome</keyword>
<dbReference type="InterPro" id="IPR051167">
    <property type="entry name" value="Prolyl_oligopep/macrocyclase"/>
</dbReference>
<feature type="domain" description="Peptidase S9A N-terminal" evidence="9">
    <location>
        <begin position="54"/>
        <end position="458"/>
    </location>
</feature>
<sequence length="736" mass="79356">MTLVRSFAALAPLALLLLACPGTSPVTGPKDKAGPSPSASASVEAPGPELDAPPPTPKKAVFKEYHGESVADDYQWLEDGTSSDVKSWVGDHNRRTRAFLDILPGRQALYTSVRKFVEYGTPAFYAFQHKGGVLFSMRWRPPKQQPFLVTLTPVDKPNAEKVLLDPNTVDPSGNTSIDYYVASPDGGKVAVSLSKGDRAGGSIHVFDVGSGREIAEVVPQGAGRYKGKSIAWNAGGTGFFYTRYPAEGEGKPEDRGFFQKVYFHKLHTPVKDDAPAIDKLPRLAQIDLETSGDGKFVTARAESGYGGPKEHHVFRQGGGFSKVADAADEVERTVAGPDGDLYIISKKDAPRGKLLRTSAWKPQLAKATVVVPEGESVLLDVLPTLQRIYVRSSAGGPSEMRWFDLKGKPGGVVPTLPVSAVHEVVLLQEDDLYFENESFTEASAWYRFRASSGKVEKTAMAQPATADFGDATVVRETCTSKDGTKIPLSILRRKDAKFDGQNPTILTGQGGFGVVVSPDYDPTRRAWLDVGGIVAVANLRGGGEGGDGWHKAGMLTQKQTVFDDFFACAERLFELKVTKSDKLALLGAPQSPLLMGAALTQRPDMFRAIVARGGIYDMLRLEGTPNGAYDVPEYGSIADEKQFKALYGYSPYHRVEDGKPYPATLLLTGENDPRGDPSHARKMAARLLAATSAKAPILLRSSGDTGRGVGTPLDHAVLEAVDVYTFLFHVLGIRKP</sequence>
<evidence type="ECO:0000259" key="9">
    <source>
        <dbReference type="Pfam" id="PF02897"/>
    </source>
</evidence>
<dbReference type="EMBL" id="SSMQ01000001">
    <property type="protein sequence ID" value="TKD13282.1"/>
    <property type="molecule type" value="Genomic_DNA"/>
</dbReference>
<feature type="region of interest" description="Disordered" evidence="6">
    <location>
        <begin position="26"/>
        <end position="59"/>
    </location>
</feature>
<dbReference type="PROSITE" id="PS51257">
    <property type="entry name" value="PROKAR_LIPOPROTEIN"/>
    <property type="match status" value="1"/>
</dbReference>
<dbReference type="InterPro" id="IPR023302">
    <property type="entry name" value="Pept_S9A_N"/>
</dbReference>
<dbReference type="GO" id="GO:0005829">
    <property type="term" value="C:cytosol"/>
    <property type="evidence" value="ECO:0007669"/>
    <property type="project" value="TreeGrafter"/>
</dbReference>
<protein>
    <recommendedName>
        <fullName evidence="2">prolyl oligopeptidase</fullName>
        <ecNumber evidence="2">3.4.21.26</ecNumber>
    </recommendedName>
</protein>
<keyword evidence="4" id="KW-0378">Hydrolase</keyword>
<dbReference type="AlphaFoldDB" id="A0A4U1JKI4"/>
<evidence type="ECO:0000256" key="3">
    <source>
        <dbReference type="ARBA" id="ARBA00022670"/>
    </source>
</evidence>
<comment type="catalytic activity">
    <reaction evidence="1">
        <text>Hydrolysis of Pro-|-Xaa &gt;&gt; Ala-|-Xaa in oligopeptides.</text>
        <dbReference type="EC" id="3.4.21.26"/>
    </reaction>
</comment>
<keyword evidence="7" id="KW-0732">Signal</keyword>
<dbReference type="PANTHER" id="PTHR42881:SF2">
    <property type="entry name" value="PROLYL ENDOPEPTIDASE"/>
    <property type="match status" value="1"/>
</dbReference>
<gene>
    <name evidence="10" type="ORF">E8A74_01665</name>
</gene>
<keyword evidence="3" id="KW-0645">Protease</keyword>
<feature type="domain" description="Peptidase S9 prolyl oligopeptidase catalytic" evidence="8">
    <location>
        <begin position="523"/>
        <end position="732"/>
    </location>
</feature>
<dbReference type="InterPro" id="IPR029058">
    <property type="entry name" value="AB_hydrolase_fold"/>
</dbReference>
<evidence type="ECO:0000256" key="6">
    <source>
        <dbReference type="SAM" id="MobiDB-lite"/>
    </source>
</evidence>
<dbReference type="Pfam" id="PF02897">
    <property type="entry name" value="Peptidase_S9_N"/>
    <property type="match status" value="1"/>
</dbReference>
<evidence type="ECO:0000256" key="1">
    <source>
        <dbReference type="ARBA" id="ARBA00001070"/>
    </source>
</evidence>
<feature type="chain" id="PRO_5020249457" description="prolyl oligopeptidase" evidence="7">
    <location>
        <begin position="25"/>
        <end position="736"/>
    </location>
</feature>
<dbReference type="GO" id="GO:0070012">
    <property type="term" value="F:oligopeptidase activity"/>
    <property type="evidence" value="ECO:0007669"/>
    <property type="project" value="TreeGrafter"/>
</dbReference>
<evidence type="ECO:0000313" key="11">
    <source>
        <dbReference type="Proteomes" id="UP000309215"/>
    </source>
</evidence>
<dbReference type="RefSeq" id="WP_136927098.1">
    <property type="nucleotide sequence ID" value="NZ_SSMQ01000001.1"/>
</dbReference>
<dbReference type="InterPro" id="IPR001375">
    <property type="entry name" value="Peptidase_S9_cat"/>
</dbReference>
<dbReference type="InterPro" id="IPR002470">
    <property type="entry name" value="Peptidase_S9A"/>
</dbReference>
<keyword evidence="5" id="KW-0720">Serine protease</keyword>
<evidence type="ECO:0000256" key="4">
    <source>
        <dbReference type="ARBA" id="ARBA00022801"/>
    </source>
</evidence>
<dbReference type="Gene3D" id="3.40.50.1820">
    <property type="entry name" value="alpha/beta hydrolase"/>
    <property type="match status" value="1"/>
</dbReference>
<evidence type="ECO:0000313" key="10">
    <source>
        <dbReference type="EMBL" id="TKD13282.1"/>
    </source>
</evidence>
<evidence type="ECO:0000256" key="5">
    <source>
        <dbReference type="ARBA" id="ARBA00022825"/>
    </source>
</evidence>
<comment type="caution">
    <text evidence="10">The sequence shown here is derived from an EMBL/GenBank/DDBJ whole genome shotgun (WGS) entry which is preliminary data.</text>
</comment>
<dbReference type="Pfam" id="PF00326">
    <property type="entry name" value="Peptidase_S9"/>
    <property type="match status" value="1"/>
</dbReference>
<name>A0A4U1JKI4_9BACT</name>
<dbReference type="Proteomes" id="UP000309215">
    <property type="component" value="Unassembled WGS sequence"/>
</dbReference>
<feature type="compositionally biased region" description="Low complexity" evidence="6">
    <location>
        <begin position="34"/>
        <end position="49"/>
    </location>
</feature>
<dbReference type="PANTHER" id="PTHR42881">
    <property type="entry name" value="PROLYL ENDOPEPTIDASE"/>
    <property type="match status" value="1"/>
</dbReference>
<dbReference type="GO" id="GO:0004252">
    <property type="term" value="F:serine-type endopeptidase activity"/>
    <property type="evidence" value="ECO:0007669"/>
    <property type="project" value="UniProtKB-EC"/>
</dbReference>
<dbReference type="OrthoDB" id="9801421at2"/>
<dbReference type="Gene3D" id="2.130.10.120">
    <property type="entry name" value="Prolyl oligopeptidase, N-terminal domain"/>
    <property type="match status" value="1"/>
</dbReference>
<evidence type="ECO:0000259" key="8">
    <source>
        <dbReference type="Pfam" id="PF00326"/>
    </source>
</evidence>
<feature type="signal peptide" evidence="7">
    <location>
        <begin position="1"/>
        <end position="24"/>
    </location>
</feature>
<dbReference type="GO" id="GO:0006508">
    <property type="term" value="P:proteolysis"/>
    <property type="evidence" value="ECO:0007669"/>
    <property type="project" value="UniProtKB-KW"/>
</dbReference>
<proteinExistence type="predicted"/>
<accession>A0A4U1JKI4</accession>
<dbReference type="EC" id="3.4.21.26" evidence="2"/>
<dbReference type="PRINTS" id="PR00862">
    <property type="entry name" value="PROLIGOPTASE"/>
</dbReference>